<evidence type="ECO:0000313" key="5">
    <source>
        <dbReference type="Proteomes" id="UP000055060"/>
    </source>
</evidence>
<evidence type="ECO:0000256" key="3">
    <source>
        <dbReference type="SAM" id="SignalP"/>
    </source>
</evidence>
<reference evidence="4" key="1">
    <citation type="submission" date="2015-07" db="EMBL/GenBank/DDBJ databases">
        <title>Draft Genome Sequences of Anaerolinea thermolimosa IMO-1, Bellilinea caldifistulae GOMI-1, Leptolinea tardivitalis YMTK-2, Levilinea saccharolytica KIBI-1,Longilinea arvoryzae KOME-1, Previously Described as Members of the Anaerolineaceae (Chloroflexi).</title>
        <authorList>
            <person name="Sekiguchi Y."/>
            <person name="Ohashi A."/>
            <person name="Matsuura N."/>
            <person name="Tourlousse M.D."/>
        </authorList>
    </citation>
    <scope>NUCLEOTIDE SEQUENCE [LARGE SCALE GENOMIC DNA]</scope>
    <source>
        <strain evidence="4">KOME-1</strain>
    </source>
</reference>
<dbReference type="PANTHER" id="PTHR31956:SF8">
    <property type="entry name" value="ACID PHOSPHATASE PHOA (AFU_ORTHOLOGUE AFUA_1G03570)"/>
    <property type="match status" value="1"/>
</dbReference>
<dbReference type="AlphaFoldDB" id="A0A0S7B7N4"/>
<keyword evidence="5" id="KW-1185">Reference proteome</keyword>
<dbReference type="Proteomes" id="UP000055060">
    <property type="component" value="Unassembled WGS sequence"/>
</dbReference>
<keyword evidence="3" id="KW-0732">Signal</keyword>
<dbReference type="RefSeq" id="WP_075072476.1">
    <property type="nucleotide sequence ID" value="NZ_DF967972.1"/>
</dbReference>
<keyword evidence="1" id="KW-0378">Hydrolase</keyword>
<organism evidence="4">
    <name type="scientific">Longilinea arvoryzae</name>
    <dbReference type="NCBI Taxonomy" id="360412"/>
    <lineage>
        <taxon>Bacteria</taxon>
        <taxon>Bacillati</taxon>
        <taxon>Chloroflexota</taxon>
        <taxon>Anaerolineae</taxon>
        <taxon>Anaerolineales</taxon>
        <taxon>Anaerolineaceae</taxon>
        <taxon>Longilinea</taxon>
    </lineage>
</organism>
<evidence type="ECO:0000256" key="1">
    <source>
        <dbReference type="ARBA" id="ARBA00022801"/>
    </source>
</evidence>
<dbReference type="InterPro" id="IPR007312">
    <property type="entry name" value="Phosphoesterase"/>
</dbReference>
<sequence length="330" mass="36078">MKRILPILGLLILLLAACLPTSAPVQSPAAAPSLTSTATVLTPSTTPSPTALSSETPAPTPAPPVPNFSHIVILIFENREFDFVIGNRDMPNYNVYAEKYTLLTQYYAVTHPSLPNYLALIGGDTFGIRSDCEDCFIDAPSLPDRIEASGRTWKTYQESMPEPCAARDTLRYMKKHNPFVYFDAVRLDAERCRRSVVPLDQLDADLQANALPDFAFITPNLCHSGHDCDLDEADAFAGEWLGKLLAYPGMLEDGLIVLTWDEGQGEHTCCGLETGGGRVASVLISNRVTPGLQDDTPYTHYSLLKTISAAWGLPELGHAVEASLIEKPWR</sequence>
<feature type="compositionally biased region" description="Low complexity" evidence="2">
    <location>
        <begin position="40"/>
        <end position="57"/>
    </location>
</feature>
<feature type="signal peptide" evidence="3">
    <location>
        <begin position="1"/>
        <end position="23"/>
    </location>
</feature>
<dbReference type="PANTHER" id="PTHR31956">
    <property type="entry name" value="NON-SPECIFIC PHOSPHOLIPASE C4-RELATED"/>
    <property type="match status" value="1"/>
</dbReference>
<evidence type="ECO:0000256" key="2">
    <source>
        <dbReference type="SAM" id="MobiDB-lite"/>
    </source>
</evidence>
<dbReference type="PROSITE" id="PS51257">
    <property type="entry name" value="PROKAR_LIPOPROTEIN"/>
    <property type="match status" value="1"/>
</dbReference>
<gene>
    <name evidence="4" type="ORF">LARV_00864</name>
</gene>
<accession>A0A0S7B7N4</accession>
<dbReference type="InterPro" id="IPR017850">
    <property type="entry name" value="Alkaline_phosphatase_core_sf"/>
</dbReference>
<dbReference type="Pfam" id="PF04185">
    <property type="entry name" value="Phosphoesterase"/>
    <property type="match status" value="1"/>
</dbReference>
<dbReference type="GO" id="GO:0009395">
    <property type="term" value="P:phospholipid catabolic process"/>
    <property type="evidence" value="ECO:0007669"/>
    <property type="project" value="TreeGrafter"/>
</dbReference>
<dbReference type="Gene3D" id="3.40.720.10">
    <property type="entry name" value="Alkaline Phosphatase, subunit A"/>
    <property type="match status" value="1"/>
</dbReference>
<feature type="chain" id="PRO_5006632839" evidence="3">
    <location>
        <begin position="24"/>
        <end position="330"/>
    </location>
</feature>
<proteinExistence type="predicted"/>
<dbReference type="EMBL" id="DF967972">
    <property type="protein sequence ID" value="GAP13118.1"/>
    <property type="molecule type" value="Genomic_DNA"/>
</dbReference>
<dbReference type="STRING" id="360412.LARV_00864"/>
<evidence type="ECO:0000313" key="4">
    <source>
        <dbReference type="EMBL" id="GAP13118.1"/>
    </source>
</evidence>
<feature type="region of interest" description="Disordered" evidence="2">
    <location>
        <begin position="40"/>
        <end position="63"/>
    </location>
</feature>
<protein>
    <submittedName>
        <fullName evidence="4">Phospholipase C</fullName>
    </submittedName>
</protein>
<name>A0A0S7B7N4_9CHLR</name>
<dbReference type="OrthoDB" id="9770871at2"/>
<dbReference type="GO" id="GO:0016788">
    <property type="term" value="F:hydrolase activity, acting on ester bonds"/>
    <property type="evidence" value="ECO:0007669"/>
    <property type="project" value="InterPro"/>
</dbReference>